<keyword evidence="1" id="KW-1133">Transmembrane helix</keyword>
<keyword evidence="1" id="KW-0812">Transmembrane</keyword>
<reference evidence="2 3" key="1">
    <citation type="submission" date="2024-02" db="EMBL/GenBank/DDBJ databases">
        <authorList>
            <person name="Daric V."/>
            <person name="Darras S."/>
        </authorList>
    </citation>
    <scope>NUCLEOTIDE SEQUENCE [LARGE SCALE GENOMIC DNA]</scope>
</reference>
<evidence type="ECO:0000256" key="1">
    <source>
        <dbReference type="SAM" id="Phobius"/>
    </source>
</evidence>
<accession>A0ABP0FZQ2</accession>
<feature type="transmembrane region" description="Helical" evidence="1">
    <location>
        <begin position="102"/>
        <end position="123"/>
    </location>
</feature>
<name>A0ABP0FZQ2_CLALP</name>
<protein>
    <submittedName>
        <fullName evidence="2">Uncharacterized protein</fullName>
    </submittedName>
</protein>
<comment type="caution">
    <text evidence="2">The sequence shown here is derived from an EMBL/GenBank/DDBJ whole genome shotgun (WGS) entry which is preliminary data.</text>
</comment>
<organism evidence="2 3">
    <name type="scientific">Clavelina lepadiformis</name>
    <name type="common">Light-bulb sea squirt</name>
    <name type="synonym">Ascidia lepadiformis</name>
    <dbReference type="NCBI Taxonomy" id="159417"/>
    <lineage>
        <taxon>Eukaryota</taxon>
        <taxon>Metazoa</taxon>
        <taxon>Chordata</taxon>
        <taxon>Tunicata</taxon>
        <taxon>Ascidiacea</taxon>
        <taxon>Aplousobranchia</taxon>
        <taxon>Clavelinidae</taxon>
        <taxon>Clavelina</taxon>
    </lineage>
</organism>
<evidence type="ECO:0000313" key="2">
    <source>
        <dbReference type="EMBL" id="CAK8684019.1"/>
    </source>
</evidence>
<dbReference type="EMBL" id="CAWYQH010000097">
    <property type="protein sequence ID" value="CAK8684019.1"/>
    <property type="molecule type" value="Genomic_DNA"/>
</dbReference>
<feature type="transmembrane region" description="Helical" evidence="1">
    <location>
        <begin position="6"/>
        <end position="27"/>
    </location>
</feature>
<dbReference type="Proteomes" id="UP001642483">
    <property type="component" value="Unassembled WGS sequence"/>
</dbReference>
<keyword evidence="3" id="KW-1185">Reference proteome</keyword>
<proteinExistence type="predicted"/>
<feature type="transmembrane region" description="Helical" evidence="1">
    <location>
        <begin position="135"/>
        <end position="157"/>
    </location>
</feature>
<keyword evidence="1" id="KW-0472">Membrane</keyword>
<sequence length="254" mass="28942">MCSSSFTLLSMAYLMSGTSFLLVFVALNSNDWIKICYEHDDNPARFNPDMSRLLVPKEILQTFKTCFKFGLQKGELQLSKDGVTEVVEYILLRQPIGVKISFAFLVTGLLFQIKAFGLHMFVMYRKIKLLKTDKIHLIALIFMGAAVVMFLGGNICYSATQDDNVYRGRETFQKDYFSQIAEDNLTFGLRLSRVERSVARWNSDARNVIKRSWILKYDIGLTMSWVAVVLSKLAIWCSASAYRASRSSDVPEDV</sequence>
<evidence type="ECO:0000313" key="3">
    <source>
        <dbReference type="Proteomes" id="UP001642483"/>
    </source>
</evidence>
<gene>
    <name evidence="2" type="ORF">CVLEPA_LOCUS15023</name>
</gene>